<evidence type="ECO:0000256" key="8">
    <source>
        <dbReference type="SAM" id="Coils"/>
    </source>
</evidence>
<dbReference type="InterPro" id="IPR019821">
    <property type="entry name" value="Kinesin_motor_CS"/>
</dbReference>
<feature type="coiled-coil region" evidence="8">
    <location>
        <begin position="826"/>
        <end position="867"/>
    </location>
</feature>
<dbReference type="GO" id="GO:0140694">
    <property type="term" value="P:membraneless organelle assembly"/>
    <property type="evidence" value="ECO:0007669"/>
    <property type="project" value="UniProtKB-ARBA"/>
</dbReference>
<feature type="compositionally biased region" description="Basic and acidic residues" evidence="9">
    <location>
        <begin position="426"/>
        <end position="440"/>
    </location>
</feature>
<dbReference type="PROSITE" id="PS00411">
    <property type="entry name" value="KINESIN_MOTOR_1"/>
    <property type="match status" value="1"/>
</dbReference>
<dbReference type="GO" id="GO:0042327">
    <property type="term" value="P:positive regulation of phosphorylation"/>
    <property type="evidence" value="ECO:0007669"/>
    <property type="project" value="UniProtKB-ARBA"/>
</dbReference>
<feature type="coiled-coil region" evidence="8">
    <location>
        <begin position="896"/>
        <end position="937"/>
    </location>
</feature>
<dbReference type="GO" id="GO:0000779">
    <property type="term" value="C:condensed chromosome, centromeric region"/>
    <property type="evidence" value="ECO:0007669"/>
    <property type="project" value="UniProtKB-ARBA"/>
</dbReference>
<dbReference type="PANTHER" id="PTHR47968">
    <property type="entry name" value="CENTROMERE PROTEIN E"/>
    <property type="match status" value="1"/>
</dbReference>
<feature type="binding site" evidence="7">
    <location>
        <begin position="85"/>
        <end position="92"/>
    </location>
    <ligand>
        <name>ATP</name>
        <dbReference type="ChEBI" id="CHEBI:30616"/>
    </ligand>
</feature>
<dbReference type="PRINTS" id="PR00380">
    <property type="entry name" value="KINESINHEAVY"/>
</dbReference>
<feature type="coiled-coil region" evidence="8">
    <location>
        <begin position="530"/>
        <end position="585"/>
    </location>
</feature>
<dbReference type="FunFam" id="3.40.850.10:FF:000026">
    <property type="entry name" value="Centromere-associated protein E"/>
    <property type="match status" value="1"/>
</dbReference>
<dbReference type="SUPFAM" id="SSF52540">
    <property type="entry name" value="P-loop containing nucleoside triphosphate hydrolases"/>
    <property type="match status" value="1"/>
</dbReference>
<accession>A0ABD1GSD0</accession>
<dbReference type="EMBL" id="JBEAFC010000008">
    <property type="protein sequence ID" value="KAL1546869.1"/>
    <property type="molecule type" value="Genomic_DNA"/>
</dbReference>
<evidence type="ECO:0000256" key="1">
    <source>
        <dbReference type="ARBA" id="ARBA00007310"/>
    </source>
</evidence>
<evidence type="ECO:0000256" key="4">
    <source>
        <dbReference type="ARBA" id="ARBA00022840"/>
    </source>
</evidence>
<dbReference type="PANTHER" id="PTHR47968:SF36">
    <property type="entry name" value="KINESIN HEAVY CHAIN ISOFORM X1"/>
    <property type="match status" value="1"/>
</dbReference>
<feature type="coiled-coil region" evidence="8">
    <location>
        <begin position="966"/>
        <end position="1189"/>
    </location>
</feature>
<dbReference type="SMART" id="SM00129">
    <property type="entry name" value="KISc"/>
    <property type="match status" value="1"/>
</dbReference>
<name>A0ABD1GSD0_SALDI</name>
<evidence type="ECO:0000256" key="9">
    <source>
        <dbReference type="SAM" id="MobiDB-lite"/>
    </source>
</evidence>
<dbReference type="Proteomes" id="UP001567538">
    <property type="component" value="Unassembled WGS sequence"/>
</dbReference>
<dbReference type="GO" id="GO:0000226">
    <property type="term" value="P:microtubule cytoskeleton organization"/>
    <property type="evidence" value="ECO:0007669"/>
    <property type="project" value="UniProtKB-ARBA"/>
</dbReference>
<feature type="coiled-coil region" evidence="8">
    <location>
        <begin position="714"/>
        <end position="769"/>
    </location>
</feature>
<sequence>MEKICVAVRVRPSANEEIVNGFHWKVDSNRISLHRSHGTPISGVSYAFDHLFDQECSNGTVYKLLIKGIISAAMEGFNGTAFAYGQTSSGKTFTMNGSENDPGIIHRAVRDIFDKIEETSDREFLIRVSYMEIYNEEINDLFAVENQKLQIHESLVRGVFVAGLREEIVNSADQVLQLIQLGEANRHFGETNMNARSSRSHTIFRMVIESKGKDNKFDDSPDDAIRVSVLNLVDLAGSERVAKTGAGGVRLKEGKHINKSLMILGNVINKLSEGGKQSAHIPYRDSKLTRILQPALGGNAKTSIICTVAPEEIHIEESKGTLQFASRAKRITNCVQVNEILTDAALLKRQKIEIEDLRSKLQGSHAEVLEKEILKLRNDMLKYELEREKLATELEEERRSQKEREQWIKEQQMKIHNLNNLVTLSDSDRSSSDNGVKECLPDESTSSHSMRQEDAFSTPCLKTVPNGFVAKRSRYSSQPECSPLPDVFGDCADEDTWMKMNKGYIADLDSLHTTPSRKVQSFPFSEDCSMDNSNQEIQNLRRQLEFAIEERDELKRKYTEQVSFNDQLSREKSELQLEILTAREVPQKLLENVTHCKGIHNEVFSIIQKTVADEKSAVAQILATTTEVGTSLFSTLESHLLIAVDGKRPSPLNDCFVQEQYNMLHQKLSDAVYSLVSSDGSTMGDEHKENSHNSSNTKCFNAKGTLGGVIACWKQALENEVGEIKHQYNDLEKELEVKNQLLEVSEGKLHSLEREFRLVKEDRDAMLQRTSSSSQMLQTLGNEVREIKHKHCDLEKELEGKNELLKVSEGKYQCMEREFHLVTEERDAVLERISSSSQTLRELENEVKEIKQKYSDLEKELGVKNQLLVVSERKYKSMESEFHLATEDRDATLERISSSSQMLQASENEVEEIKHKYNDLEKELEVKNQLLEVSEGKYLSMEREFHLVTEDRDEALERFSSSSQILHSLENEVEDIKHKHNDLEKELEVKSQLLEVSKEKYQNMERELHLVTEERDSALERICSSSQIVQALENKVKEIKHKHNDLEKELEVKSQLLDVSEEKYHSMEREFHLVTEERDAALERISSSSQILQALENEVEEIKQKSNDLEKELESKSQLLEVSEEKYQSMEREFRLVTEEQDAALERTSSSSHTFQGLENQVEEIKHKYDNLKKELDVKNQLLKVSEGKLHSLEREFCIVKEERDTMLRRISSSAQILTQVTGEKDRVLKELNTEVRRRKKLEEEIKQFNAAFACRQRSVTSFQSEFKSLLETMKTQNPTSLSKSHGS</sequence>
<dbReference type="GO" id="GO:0003774">
    <property type="term" value="F:cytoskeletal motor activity"/>
    <property type="evidence" value="ECO:0007669"/>
    <property type="project" value="UniProtKB-UniRule"/>
</dbReference>
<dbReference type="InterPro" id="IPR036961">
    <property type="entry name" value="Kinesin_motor_dom_sf"/>
</dbReference>
<dbReference type="SUPFAM" id="SSF57997">
    <property type="entry name" value="Tropomyosin"/>
    <property type="match status" value="3"/>
</dbReference>
<protein>
    <submittedName>
        <fullName evidence="11">Kinesin-like protein KIN-7N</fullName>
    </submittedName>
</protein>
<gene>
    <name evidence="11" type="ORF">AAHA92_23412</name>
</gene>
<organism evidence="11 12">
    <name type="scientific">Salvia divinorum</name>
    <name type="common">Maria pastora</name>
    <name type="synonym">Diviner's sage</name>
    <dbReference type="NCBI Taxonomy" id="28513"/>
    <lineage>
        <taxon>Eukaryota</taxon>
        <taxon>Viridiplantae</taxon>
        <taxon>Streptophyta</taxon>
        <taxon>Embryophyta</taxon>
        <taxon>Tracheophyta</taxon>
        <taxon>Spermatophyta</taxon>
        <taxon>Magnoliopsida</taxon>
        <taxon>eudicotyledons</taxon>
        <taxon>Gunneridae</taxon>
        <taxon>Pentapetalae</taxon>
        <taxon>asterids</taxon>
        <taxon>lamiids</taxon>
        <taxon>Lamiales</taxon>
        <taxon>Lamiaceae</taxon>
        <taxon>Nepetoideae</taxon>
        <taxon>Mentheae</taxon>
        <taxon>Salviinae</taxon>
        <taxon>Salvia</taxon>
        <taxon>Salvia subgen. Calosphace</taxon>
    </lineage>
</organism>
<dbReference type="PROSITE" id="PS50067">
    <property type="entry name" value="KINESIN_MOTOR_2"/>
    <property type="match status" value="1"/>
</dbReference>
<feature type="domain" description="Kinesin motor" evidence="10">
    <location>
        <begin position="3"/>
        <end position="331"/>
    </location>
</feature>
<keyword evidence="12" id="KW-1185">Reference proteome</keyword>
<dbReference type="CDD" id="cd01374">
    <property type="entry name" value="KISc_CENP_E"/>
    <property type="match status" value="1"/>
</dbReference>
<dbReference type="Gene3D" id="3.40.850.10">
    <property type="entry name" value="Kinesin motor domain"/>
    <property type="match status" value="1"/>
</dbReference>
<dbReference type="InterPro" id="IPR001752">
    <property type="entry name" value="Kinesin_motor_dom"/>
</dbReference>
<proteinExistence type="inferred from homology"/>
<dbReference type="InterPro" id="IPR027640">
    <property type="entry name" value="Kinesin-like_fam"/>
</dbReference>
<dbReference type="GO" id="GO:1901987">
    <property type="term" value="P:regulation of cell cycle phase transition"/>
    <property type="evidence" value="ECO:0007669"/>
    <property type="project" value="UniProtKB-ARBA"/>
</dbReference>
<evidence type="ECO:0000313" key="12">
    <source>
        <dbReference type="Proteomes" id="UP001567538"/>
    </source>
</evidence>
<dbReference type="GO" id="GO:0008608">
    <property type="term" value="P:attachment of spindle microtubules to kinetochore"/>
    <property type="evidence" value="ECO:0007669"/>
    <property type="project" value="UniProtKB-ARBA"/>
</dbReference>
<dbReference type="Pfam" id="PF00225">
    <property type="entry name" value="Kinesin"/>
    <property type="match status" value="1"/>
</dbReference>
<evidence type="ECO:0000313" key="11">
    <source>
        <dbReference type="EMBL" id="KAL1546869.1"/>
    </source>
</evidence>
<dbReference type="GO" id="GO:0005874">
    <property type="term" value="C:microtubule"/>
    <property type="evidence" value="ECO:0007669"/>
    <property type="project" value="UniProtKB-KW"/>
</dbReference>
<keyword evidence="2" id="KW-0493">Microtubule</keyword>
<evidence type="ECO:0000256" key="3">
    <source>
        <dbReference type="ARBA" id="ARBA00022741"/>
    </source>
</evidence>
<feature type="coiled-coil region" evidence="8">
    <location>
        <begin position="347"/>
        <end position="411"/>
    </location>
</feature>
<keyword evidence="5 8" id="KW-0175">Coiled coil</keyword>
<evidence type="ECO:0000256" key="6">
    <source>
        <dbReference type="ARBA" id="ARBA00023175"/>
    </source>
</evidence>
<feature type="region of interest" description="Disordered" evidence="9">
    <location>
        <begin position="419"/>
        <end position="455"/>
    </location>
</feature>
<evidence type="ECO:0000256" key="7">
    <source>
        <dbReference type="PROSITE-ProRule" id="PRU00283"/>
    </source>
</evidence>
<dbReference type="GO" id="GO:0033044">
    <property type="term" value="P:regulation of chromosome organization"/>
    <property type="evidence" value="ECO:0007669"/>
    <property type="project" value="UniProtKB-ARBA"/>
</dbReference>
<keyword evidence="4 7" id="KW-0067">ATP-binding</keyword>
<dbReference type="InterPro" id="IPR027417">
    <property type="entry name" value="P-loop_NTPase"/>
</dbReference>
<dbReference type="GO" id="GO:0043515">
    <property type="term" value="F:kinetochore binding"/>
    <property type="evidence" value="ECO:0007669"/>
    <property type="project" value="UniProtKB-ARBA"/>
</dbReference>
<reference evidence="11 12" key="1">
    <citation type="submission" date="2024-06" db="EMBL/GenBank/DDBJ databases">
        <title>A chromosome level genome sequence of Diviner's sage (Salvia divinorum).</title>
        <authorList>
            <person name="Ford S.A."/>
            <person name="Ro D.-K."/>
            <person name="Ness R.W."/>
            <person name="Phillips M.A."/>
        </authorList>
    </citation>
    <scope>NUCLEOTIDE SEQUENCE [LARGE SCALE GENOMIC DNA]</scope>
    <source>
        <strain evidence="11">SAF-2024a</strain>
        <tissue evidence="11">Leaf</tissue>
    </source>
</reference>
<keyword evidence="6 7" id="KW-0505">Motor protein</keyword>
<evidence type="ECO:0000256" key="5">
    <source>
        <dbReference type="ARBA" id="ARBA00023054"/>
    </source>
</evidence>
<feature type="coiled-coil region" evidence="8">
    <location>
        <begin position="1225"/>
        <end position="1252"/>
    </location>
</feature>
<comment type="similarity">
    <text evidence="1">Belongs to the TRAFAC class myosin-kinesin ATPase superfamily. Kinesin family. KIN-7 subfamily.</text>
</comment>
<evidence type="ECO:0000259" key="10">
    <source>
        <dbReference type="PROSITE" id="PS50067"/>
    </source>
</evidence>
<keyword evidence="3 7" id="KW-0547">Nucleotide-binding</keyword>
<comment type="caution">
    <text evidence="11">The sequence shown here is derived from an EMBL/GenBank/DDBJ whole genome shotgun (WGS) entry which is preliminary data.</text>
</comment>
<dbReference type="GO" id="GO:0000278">
    <property type="term" value="P:mitotic cell cycle"/>
    <property type="evidence" value="ECO:0007669"/>
    <property type="project" value="UniProtKB-ARBA"/>
</dbReference>
<dbReference type="GO" id="GO:0005524">
    <property type="term" value="F:ATP binding"/>
    <property type="evidence" value="ECO:0007669"/>
    <property type="project" value="UniProtKB-UniRule"/>
</dbReference>
<evidence type="ECO:0000256" key="2">
    <source>
        <dbReference type="ARBA" id="ARBA00022701"/>
    </source>
</evidence>